<proteinExistence type="predicted"/>
<keyword evidence="3" id="KW-1185">Reference proteome</keyword>
<dbReference type="SUPFAM" id="SSF103247">
    <property type="entry name" value="TT1751-like"/>
    <property type="match status" value="2"/>
</dbReference>
<feature type="domain" description="DUF302" evidence="1">
    <location>
        <begin position="66"/>
        <end position="126"/>
    </location>
</feature>
<dbReference type="InterPro" id="IPR005180">
    <property type="entry name" value="DUF302"/>
</dbReference>
<dbReference type="RefSeq" id="WP_068593277.1">
    <property type="nucleotide sequence ID" value="NZ_LRXL01000052.1"/>
</dbReference>
<accession>A0A167EYW4</accession>
<feature type="domain" description="DUF302" evidence="1">
    <location>
        <begin position="208"/>
        <end position="270"/>
    </location>
</feature>
<dbReference type="PANTHER" id="PTHR38342:SF2">
    <property type="entry name" value="INNER MEMBRANE OR EXPORTED"/>
    <property type="match status" value="1"/>
</dbReference>
<dbReference type="Gene3D" id="3.30.310.70">
    <property type="entry name" value="TT1751-like domain"/>
    <property type="match status" value="2"/>
</dbReference>
<evidence type="ECO:0000313" key="3">
    <source>
        <dbReference type="Proteomes" id="UP000077013"/>
    </source>
</evidence>
<dbReference type="Pfam" id="PF03625">
    <property type="entry name" value="DUF302"/>
    <property type="match status" value="2"/>
</dbReference>
<comment type="caution">
    <text evidence="2">The sequence shown here is derived from an EMBL/GenBank/DDBJ whole genome shotgun (WGS) entry which is preliminary data.</text>
</comment>
<organism evidence="2 3">
    <name type="scientific">Cochleicola gelatinilyticus</name>
    <dbReference type="NCBI Taxonomy" id="1763537"/>
    <lineage>
        <taxon>Bacteria</taxon>
        <taxon>Pseudomonadati</taxon>
        <taxon>Bacteroidota</taxon>
        <taxon>Flavobacteriia</taxon>
        <taxon>Flavobacteriales</taxon>
        <taxon>Flavobacteriaceae</taxon>
        <taxon>Cochleicola</taxon>
    </lineage>
</organism>
<dbReference type="InterPro" id="IPR035923">
    <property type="entry name" value="TT1751-like_sf"/>
</dbReference>
<dbReference type="AlphaFoldDB" id="A0A167EYW4"/>
<gene>
    <name evidence="2" type="ORF">ULVI_13225</name>
</gene>
<evidence type="ECO:0000259" key="1">
    <source>
        <dbReference type="Pfam" id="PF03625"/>
    </source>
</evidence>
<protein>
    <recommendedName>
        <fullName evidence="1">DUF302 domain-containing protein</fullName>
    </recommendedName>
</protein>
<dbReference type="PROSITE" id="PS51257">
    <property type="entry name" value="PROKAR_LIPOPROTEIN"/>
    <property type="match status" value="1"/>
</dbReference>
<dbReference type="OrthoDB" id="9799367at2"/>
<dbReference type="PANTHER" id="PTHR38342">
    <property type="entry name" value="SLR5037 PROTEIN"/>
    <property type="match status" value="1"/>
</dbReference>
<dbReference type="EMBL" id="LRXL01000052">
    <property type="protein sequence ID" value="OAB76021.1"/>
    <property type="molecule type" value="Genomic_DNA"/>
</dbReference>
<dbReference type="CDD" id="cd14797">
    <property type="entry name" value="DUF302"/>
    <property type="match status" value="2"/>
</dbReference>
<reference evidence="2 3" key="1">
    <citation type="submission" date="2016-02" db="EMBL/GenBank/DDBJ databases">
        <title>Ulvibacter sp. LPB0005, isolated from Thais luteostoma.</title>
        <authorList>
            <person name="Shin S.-K."/>
            <person name="Yi H."/>
        </authorList>
    </citation>
    <scope>NUCLEOTIDE SEQUENCE [LARGE SCALE GENOMIC DNA]</scope>
    <source>
        <strain evidence="2 3">LPB0005</strain>
    </source>
</reference>
<sequence>MKLTWLFALLIIVTSCKSDDDGAPVVNEPTTAGMSYALSDQDFTTTYNTLRSALQSNPNISIIAEVNHKSNAQSIGDDLRNTRIIFFGNPALGTSLMQVNQLAGLDLPQKMLVYQDAQNNVFIGYNSTAYLSSRYNVGAAPTLQQISTALSNFAGSATNGIVSENSSSGITFRQGTVTIVSQNDFSTTYSNLRNAIVDNGDLTLVRELDHQLNAQSVGEELDPTRVIIFGNPNLGTPLMKASQTTALDLPQKMLVWQEEDGTVNISYNDPEYLELRHNIQGQSQVVATISSALAGLAVDAAN</sequence>
<name>A0A167EYW4_9FLAO</name>
<dbReference type="STRING" id="1763537.ULVI_13225"/>
<dbReference type="Proteomes" id="UP000077013">
    <property type="component" value="Unassembled WGS sequence"/>
</dbReference>
<evidence type="ECO:0000313" key="2">
    <source>
        <dbReference type="EMBL" id="OAB76021.1"/>
    </source>
</evidence>